<dbReference type="InterPro" id="IPR011033">
    <property type="entry name" value="PRC_barrel-like_sf"/>
</dbReference>
<evidence type="ECO:0000313" key="2">
    <source>
        <dbReference type="EMBL" id="MDS0261091.1"/>
    </source>
</evidence>
<evidence type="ECO:0000259" key="1">
    <source>
        <dbReference type="Pfam" id="PF05239"/>
    </source>
</evidence>
<feature type="domain" description="PRC-barrel" evidence="1">
    <location>
        <begin position="2"/>
        <end position="67"/>
    </location>
</feature>
<dbReference type="Gene3D" id="2.30.30.240">
    <property type="entry name" value="PRC-barrel domain"/>
    <property type="match status" value="1"/>
</dbReference>
<dbReference type="SUPFAM" id="SSF50346">
    <property type="entry name" value="PRC-barrel domain"/>
    <property type="match status" value="1"/>
</dbReference>
<gene>
    <name evidence="2" type="ORF">NDI56_16960</name>
</gene>
<name>A0ABU2FH20_9EURY</name>
<dbReference type="Proteomes" id="UP001259659">
    <property type="component" value="Unassembled WGS sequence"/>
</dbReference>
<accession>A0ABU2FH20</accession>
<organism evidence="2 3">
    <name type="scientific">Haloarcula saliterrae</name>
    <dbReference type="NCBI Taxonomy" id="2950534"/>
    <lineage>
        <taxon>Archaea</taxon>
        <taxon>Methanobacteriati</taxon>
        <taxon>Methanobacteriota</taxon>
        <taxon>Stenosarchaea group</taxon>
        <taxon>Halobacteria</taxon>
        <taxon>Halobacteriales</taxon>
        <taxon>Haloarculaceae</taxon>
        <taxon>Haloarcula</taxon>
    </lineage>
</organism>
<reference evidence="2 3" key="1">
    <citation type="submission" date="2022-06" db="EMBL/GenBank/DDBJ databases">
        <title>Haloarcula sp. a new haloarchaeum isolate from saline soil.</title>
        <authorList>
            <person name="Strakova D."/>
            <person name="Galisteo C."/>
            <person name="Sanchez-Porro C."/>
            <person name="Ventosa A."/>
        </authorList>
    </citation>
    <scope>NUCLEOTIDE SEQUENCE [LARGE SCALE GENOMIC DNA]</scope>
    <source>
        <strain evidence="2 3">S1CR25-12</strain>
    </source>
</reference>
<evidence type="ECO:0000313" key="3">
    <source>
        <dbReference type="Proteomes" id="UP001259659"/>
    </source>
</evidence>
<protein>
    <submittedName>
        <fullName evidence="2">PRC-barrel domain-containing protein</fullName>
    </submittedName>
</protein>
<dbReference type="EMBL" id="JAMQON010000005">
    <property type="protein sequence ID" value="MDS0261091.1"/>
    <property type="molecule type" value="Genomic_DNA"/>
</dbReference>
<proteinExistence type="predicted"/>
<dbReference type="InterPro" id="IPR027275">
    <property type="entry name" value="PRC-brl_dom"/>
</dbReference>
<comment type="caution">
    <text evidence="2">The sequence shown here is derived from an EMBL/GenBank/DDBJ whole genome shotgun (WGS) entry which is preliminary data.</text>
</comment>
<sequence length="70" mass="7501">MSTDGQHVGQVHNITVDVESGDLETLVIKTERSEIFGIEQAADGHIRLPATVLESVRDHLIITPPNGAGD</sequence>
<keyword evidence="3" id="KW-1185">Reference proteome</keyword>
<dbReference type="Pfam" id="PF05239">
    <property type="entry name" value="PRC"/>
    <property type="match status" value="1"/>
</dbReference>